<dbReference type="InterPro" id="IPR016181">
    <property type="entry name" value="Acyl_CoA_acyltransferase"/>
</dbReference>
<dbReference type="EC" id="2.3.-.-" evidence="3"/>
<dbReference type="CDD" id="cd04301">
    <property type="entry name" value="NAT_SF"/>
    <property type="match status" value="1"/>
</dbReference>
<dbReference type="InterPro" id="IPR050769">
    <property type="entry name" value="NAT_camello-type"/>
</dbReference>
<dbReference type="GO" id="GO:0016746">
    <property type="term" value="F:acyltransferase activity"/>
    <property type="evidence" value="ECO:0007669"/>
    <property type="project" value="UniProtKB-KW"/>
</dbReference>
<keyword evidence="3" id="KW-0012">Acyltransferase</keyword>
<evidence type="ECO:0000313" key="3">
    <source>
        <dbReference type="EMBL" id="MFC3229950.1"/>
    </source>
</evidence>
<evidence type="ECO:0000256" key="1">
    <source>
        <dbReference type="ARBA" id="ARBA00022679"/>
    </source>
</evidence>
<organism evidence="3 4">
    <name type="scientific">Marinibaculum pumilum</name>
    <dbReference type="NCBI Taxonomy" id="1766165"/>
    <lineage>
        <taxon>Bacteria</taxon>
        <taxon>Pseudomonadati</taxon>
        <taxon>Pseudomonadota</taxon>
        <taxon>Alphaproteobacteria</taxon>
        <taxon>Rhodospirillales</taxon>
        <taxon>Rhodospirillaceae</taxon>
        <taxon>Marinibaculum</taxon>
    </lineage>
</organism>
<keyword evidence="4" id="KW-1185">Reference proteome</keyword>
<accession>A0ABV7L6F7</accession>
<dbReference type="Gene3D" id="3.40.630.30">
    <property type="match status" value="1"/>
</dbReference>
<dbReference type="EMBL" id="JBHRTR010000035">
    <property type="protein sequence ID" value="MFC3229950.1"/>
    <property type="molecule type" value="Genomic_DNA"/>
</dbReference>
<proteinExistence type="predicted"/>
<comment type="caution">
    <text evidence="3">The sequence shown here is derived from an EMBL/GenBank/DDBJ whole genome shotgun (WGS) entry which is preliminary data.</text>
</comment>
<keyword evidence="1 3" id="KW-0808">Transferase</keyword>
<dbReference type="RefSeq" id="WP_379904657.1">
    <property type="nucleotide sequence ID" value="NZ_JBHRTR010000035.1"/>
</dbReference>
<dbReference type="PROSITE" id="PS51186">
    <property type="entry name" value="GNAT"/>
    <property type="match status" value="1"/>
</dbReference>
<dbReference type="Pfam" id="PF00583">
    <property type="entry name" value="Acetyltransf_1"/>
    <property type="match status" value="1"/>
</dbReference>
<name>A0ABV7L6F7_9PROT</name>
<dbReference type="Proteomes" id="UP001595528">
    <property type="component" value="Unassembled WGS sequence"/>
</dbReference>
<dbReference type="InterPro" id="IPR000182">
    <property type="entry name" value="GNAT_dom"/>
</dbReference>
<evidence type="ECO:0000259" key="2">
    <source>
        <dbReference type="PROSITE" id="PS51186"/>
    </source>
</evidence>
<dbReference type="PANTHER" id="PTHR13947:SF37">
    <property type="entry name" value="LD18367P"/>
    <property type="match status" value="1"/>
</dbReference>
<gene>
    <name evidence="3" type="ORF">ACFOGJ_22050</name>
</gene>
<dbReference type="PANTHER" id="PTHR13947">
    <property type="entry name" value="GNAT FAMILY N-ACETYLTRANSFERASE"/>
    <property type="match status" value="1"/>
</dbReference>
<sequence length="183" mass="20545">MNLAQNQTKIDLVTELGEEDLDALCEATEEAIIDGNGFGWLQPPGRQTLANYWRGVLLVPERELYVARLAGRIVGSTQLLQPPANNEASAHAATLTTFFIAPWARGHGLAKGLIRAVARSAVEQGFHQIDLDVRETQTAAIALYEAEGFKRWGIKERYAYTNGRYVRGFYYTKDLKPHGKWRR</sequence>
<dbReference type="SUPFAM" id="SSF55729">
    <property type="entry name" value="Acyl-CoA N-acyltransferases (Nat)"/>
    <property type="match status" value="1"/>
</dbReference>
<protein>
    <submittedName>
        <fullName evidence="3">GNAT family N-acetyltransferase</fullName>
        <ecNumber evidence="3">2.3.-.-</ecNumber>
    </submittedName>
</protein>
<reference evidence="4" key="1">
    <citation type="journal article" date="2019" name="Int. J. Syst. Evol. Microbiol.">
        <title>The Global Catalogue of Microorganisms (GCM) 10K type strain sequencing project: providing services to taxonomists for standard genome sequencing and annotation.</title>
        <authorList>
            <consortium name="The Broad Institute Genomics Platform"/>
            <consortium name="The Broad Institute Genome Sequencing Center for Infectious Disease"/>
            <person name="Wu L."/>
            <person name="Ma J."/>
        </authorList>
    </citation>
    <scope>NUCLEOTIDE SEQUENCE [LARGE SCALE GENOMIC DNA]</scope>
    <source>
        <strain evidence="4">KCTC 42964</strain>
    </source>
</reference>
<evidence type="ECO:0000313" key="4">
    <source>
        <dbReference type="Proteomes" id="UP001595528"/>
    </source>
</evidence>
<feature type="domain" description="N-acetyltransferase" evidence="2">
    <location>
        <begin position="11"/>
        <end position="176"/>
    </location>
</feature>